<feature type="domain" description="Glycosyl transferase family 1" evidence="2">
    <location>
        <begin position="226"/>
        <end position="384"/>
    </location>
</feature>
<dbReference type="GO" id="GO:0009103">
    <property type="term" value="P:lipopolysaccharide biosynthetic process"/>
    <property type="evidence" value="ECO:0007669"/>
    <property type="project" value="TreeGrafter"/>
</dbReference>
<accession>A0A1E3X4J1</accession>
<dbReference type="EC" id="2.4.1.-" evidence="3"/>
<dbReference type="CDD" id="cd03801">
    <property type="entry name" value="GT4_PimA-like"/>
    <property type="match status" value="1"/>
</dbReference>
<evidence type="ECO:0000313" key="3">
    <source>
        <dbReference type="EMBL" id="ODS30576.1"/>
    </source>
</evidence>
<reference evidence="3 4" key="1">
    <citation type="submission" date="2016-07" db="EMBL/GenBank/DDBJ databases">
        <title>Draft genome of Scalindua rubra, obtained from a brine-seawater interface in the Red Sea, sheds light on salt adaptation in anammox bacteria.</title>
        <authorList>
            <person name="Speth D.R."/>
            <person name="Lagkouvardos I."/>
            <person name="Wang Y."/>
            <person name="Qian P.-Y."/>
            <person name="Dutilh B.E."/>
            <person name="Jetten M.S."/>
        </authorList>
    </citation>
    <scope>NUCLEOTIDE SEQUENCE [LARGE SCALE GENOMIC DNA]</scope>
    <source>
        <strain evidence="3">BSI-1</strain>
    </source>
</reference>
<dbReference type="Gene3D" id="3.40.50.2000">
    <property type="entry name" value="Glycogen Phosphorylase B"/>
    <property type="match status" value="2"/>
</dbReference>
<dbReference type="Proteomes" id="UP000094056">
    <property type="component" value="Unassembled WGS sequence"/>
</dbReference>
<gene>
    <name evidence="3" type="primary">mtfB_2</name>
    <name evidence="3" type="ORF">SCARUB_04308</name>
</gene>
<organism evidence="3 4">
    <name type="scientific">Candidatus Scalindua rubra</name>
    <dbReference type="NCBI Taxonomy" id="1872076"/>
    <lineage>
        <taxon>Bacteria</taxon>
        <taxon>Pseudomonadati</taxon>
        <taxon>Planctomycetota</taxon>
        <taxon>Candidatus Brocadiia</taxon>
        <taxon>Candidatus Brocadiales</taxon>
        <taxon>Candidatus Scalinduaceae</taxon>
        <taxon>Candidatus Scalindua</taxon>
    </lineage>
</organism>
<protein>
    <submittedName>
        <fullName evidence="3">Mannosyltransferase B</fullName>
        <ecNumber evidence="3">2.4.1.-</ecNumber>
    </submittedName>
</protein>
<dbReference type="Pfam" id="PF00534">
    <property type="entry name" value="Glycos_transf_1"/>
    <property type="match status" value="1"/>
</dbReference>
<proteinExistence type="predicted"/>
<evidence type="ECO:0000256" key="1">
    <source>
        <dbReference type="ARBA" id="ARBA00022679"/>
    </source>
</evidence>
<evidence type="ECO:0000259" key="2">
    <source>
        <dbReference type="Pfam" id="PF00534"/>
    </source>
</evidence>
<keyword evidence="3" id="KW-0328">Glycosyltransferase</keyword>
<comment type="caution">
    <text evidence="3">The sequence shown here is derived from an EMBL/GenBank/DDBJ whole genome shotgun (WGS) entry which is preliminary data.</text>
</comment>
<dbReference type="PANTHER" id="PTHR46401:SF2">
    <property type="entry name" value="GLYCOSYLTRANSFERASE WBBK-RELATED"/>
    <property type="match status" value="1"/>
</dbReference>
<dbReference type="EMBL" id="MAYW01000205">
    <property type="protein sequence ID" value="ODS30576.1"/>
    <property type="molecule type" value="Genomic_DNA"/>
</dbReference>
<sequence>MPHGPAYGFSPDKKPDVWWEKPDGSWLGFWPREWLDILGEAVLKETDKYNWEVWQPDYRADQIYSKTLETGVIHRLFPAEEKLYRPGIRPQKGFFSETMISHLKRLQNNPIILTLYSTYGFRTPFFNEIIKIFGNAKKFPIFFRGGGQFKAPLSEIFGLHRPLTYLCLMVEHFQLRKLIKYVDVISEQSESALREVRKVYNGRIEKLTMGCYFDFWIPVPSQEIKRKVRKRLNIMDNQTVFLATGNFVPLKQFDKLIKVFQKLSDRNEFLLIIVGHGDKINTHYLHSLARKLVLQKKVIFHPYVTGKILRYLYWASDVYISVSTGEGGPASVMKAMACGLPVISTPVGETGDTMRKHGVGKFVPIRNYDEWTKAISEILDKKIPKTLDIRIAQDAYDWPNVAKRFINVYRDLCKKYY</sequence>
<dbReference type="InterPro" id="IPR001296">
    <property type="entry name" value="Glyco_trans_1"/>
</dbReference>
<keyword evidence="1 3" id="KW-0808">Transferase</keyword>
<dbReference type="SUPFAM" id="SSF53756">
    <property type="entry name" value="UDP-Glycosyltransferase/glycogen phosphorylase"/>
    <property type="match status" value="1"/>
</dbReference>
<dbReference type="GO" id="GO:0016757">
    <property type="term" value="F:glycosyltransferase activity"/>
    <property type="evidence" value="ECO:0007669"/>
    <property type="project" value="UniProtKB-KW"/>
</dbReference>
<dbReference type="AlphaFoldDB" id="A0A1E3X4J1"/>
<name>A0A1E3X4J1_9BACT</name>
<evidence type="ECO:0000313" key="4">
    <source>
        <dbReference type="Proteomes" id="UP000094056"/>
    </source>
</evidence>
<dbReference type="PANTHER" id="PTHR46401">
    <property type="entry name" value="GLYCOSYLTRANSFERASE WBBK-RELATED"/>
    <property type="match status" value="1"/>
</dbReference>